<evidence type="ECO:0000256" key="10">
    <source>
        <dbReference type="ARBA" id="ARBA00022628"/>
    </source>
</evidence>
<evidence type="ECO:0000256" key="5">
    <source>
        <dbReference type="ARBA" id="ARBA00010398"/>
    </source>
</evidence>
<dbReference type="Gene3D" id="3.20.20.330">
    <property type="entry name" value="Homocysteine-binding-like domain"/>
    <property type="match status" value="1"/>
</dbReference>
<dbReference type="InterPro" id="IPR036589">
    <property type="entry name" value="HCY_dom_sf"/>
</dbReference>
<feature type="domain" description="Pterin-binding" evidence="24">
    <location>
        <begin position="334"/>
        <end position="589"/>
    </location>
</feature>
<proteinExistence type="inferred from homology"/>
<keyword evidence="14" id="KW-0677">Repeat</keyword>
<dbReference type="InterPro" id="IPR036594">
    <property type="entry name" value="Meth_synthase_dom"/>
</dbReference>
<dbReference type="SUPFAM" id="SSF52242">
    <property type="entry name" value="Cobalamin (vitamin B12)-binding domain"/>
    <property type="match status" value="1"/>
</dbReference>
<evidence type="ECO:0000256" key="17">
    <source>
        <dbReference type="ARBA" id="ARBA00023285"/>
    </source>
</evidence>
<evidence type="ECO:0000256" key="6">
    <source>
        <dbReference type="ARBA" id="ARBA00012032"/>
    </source>
</evidence>
<comment type="cofactor">
    <cofactor evidence="3 21">
        <name>methylcob(III)alamin</name>
        <dbReference type="ChEBI" id="CHEBI:28115"/>
    </cofactor>
</comment>
<feature type="domain" description="B12-binding N-terminal" evidence="27">
    <location>
        <begin position="615"/>
        <end position="708"/>
    </location>
</feature>
<evidence type="ECO:0000256" key="20">
    <source>
        <dbReference type="NCBIfam" id="TIGR02082"/>
    </source>
</evidence>
<gene>
    <name evidence="28" type="primary">metH</name>
    <name evidence="28" type="ORF">ACFSB2_07560</name>
</gene>
<evidence type="ECO:0000256" key="19">
    <source>
        <dbReference type="ARBA" id="ARBA00031040"/>
    </source>
</evidence>
<evidence type="ECO:0000256" key="15">
    <source>
        <dbReference type="ARBA" id="ARBA00022833"/>
    </source>
</evidence>
<evidence type="ECO:0000259" key="24">
    <source>
        <dbReference type="PROSITE" id="PS50972"/>
    </source>
</evidence>
<dbReference type="InterPro" id="IPR000489">
    <property type="entry name" value="Pterin-binding_dom"/>
</dbReference>
<dbReference type="Gene3D" id="3.20.20.20">
    <property type="entry name" value="Dihydropteroate synthase-like"/>
    <property type="match status" value="1"/>
</dbReference>
<feature type="binding site" evidence="22">
    <location>
        <position position="290"/>
    </location>
    <ligand>
        <name>Zn(2+)</name>
        <dbReference type="ChEBI" id="CHEBI:29105"/>
    </ligand>
</feature>
<feature type="domain" description="B12-binding" evidence="26">
    <location>
        <begin position="708"/>
        <end position="843"/>
    </location>
</feature>
<dbReference type="PROSITE" id="PS50974">
    <property type="entry name" value="ADOMET_ACTIVATION"/>
    <property type="match status" value="1"/>
</dbReference>
<evidence type="ECO:0000256" key="22">
    <source>
        <dbReference type="PROSITE-ProRule" id="PRU00333"/>
    </source>
</evidence>
<dbReference type="EMBL" id="JBHUCX010000020">
    <property type="protein sequence ID" value="MFD1674563.1"/>
    <property type="molecule type" value="Genomic_DNA"/>
</dbReference>
<dbReference type="InterPro" id="IPR033706">
    <property type="entry name" value="Met_synthase_B12-bd"/>
</dbReference>
<keyword evidence="10 21" id="KW-0846">Cobalamin</keyword>
<dbReference type="SUPFAM" id="SSF56507">
    <property type="entry name" value="Methionine synthase activation domain-like"/>
    <property type="match status" value="1"/>
</dbReference>
<evidence type="ECO:0000256" key="14">
    <source>
        <dbReference type="ARBA" id="ARBA00022737"/>
    </source>
</evidence>
<dbReference type="SMART" id="SM01018">
    <property type="entry name" value="B12-binding_2"/>
    <property type="match status" value="1"/>
</dbReference>
<keyword evidence="8 21" id="KW-0489">Methyltransferase</keyword>
<dbReference type="RefSeq" id="WP_377942427.1">
    <property type="nucleotide sequence ID" value="NZ_JBHUCX010000020.1"/>
</dbReference>
<dbReference type="Pfam" id="PF00809">
    <property type="entry name" value="Pterin_bind"/>
    <property type="match status" value="1"/>
</dbReference>
<keyword evidence="16 21" id="KW-0486">Methionine biosynthesis</keyword>
<dbReference type="GO" id="GO:0008705">
    <property type="term" value="F:methionine synthase activity"/>
    <property type="evidence" value="ECO:0007669"/>
    <property type="project" value="UniProtKB-EC"/>
</dbReference>
<dbReference type="InterPro" id="IPR036724">
    <property type="entry name" value="Cobalamin-bd_sf"/>
</dbReference>
<comment type="cofactor">
    <cofactor evidence="2 21 22">
        <name>Zn(2+)</name>
        <dbReference type="ChEBI" id="CHEBI:29105"/>
    </cofactor>
</comment>
<feature type="binding site" evidence="22">
    <location>
        <position position="226"/>
    </location>
    <ligand>
        <name>Zn(2+)</name>
        <dbReference type="ChEBI" id="CHEBI:29105"/>
    </ligand>
</feature>
<dbReference type="Pfam" id="PF02310">
    <property type="entry name" value="B12-binding"/>
    <property type="match status" value="1"/>
</dbReference>
<dbReference type="InterPro" id="IPR037010">
    <property type="entry name" value="VitB12-dep_Met_synth_activ_sf"/>
</dbReference>
<comment type="similarity">
    <text evidence="5">Belongs to the vitamin-B12 dependent methionine synthase family.</text>
</comment>
<feature type="binding site" evidence="22">
    <location>
        <position position="289"/>
    </location>
    <ligand>
        <name>Zn(2+)</name>
        <dbReference type="ChEBI" id="CHEBI:29105"/>
    </ligand>
</feature>
<keyword evidence="12 21" id="KW-0949">S-adenosyl-L-methionine</keyword>
<dbReference type="CDD" id="cd02069">
    <property type="entry name" value="methionine_synthase_B12_BD"/>
    <property type="match status" value="1"/>
</dbReference>
<evidence type="ECO:0000256" key="1">
    <source>
        <dbReference type="ARBA" id="ARBA00001700"/>
    </source>
</evidence>
<evidence type="ECO:0000256" key="2">
    <source>
        <dbReference type="ARBA" id="ARBA00001947"/>
    </source>
</evidence>
<dbReference type="PIRSF" id="PIRSF000381">
    <property type="entry name" value="MetH"/>
    <property type="match status" value="1"/>
</dbReference>
<feature type="domain" description="Hcy-binding" evidence="23">
    <location>
        <begin position="2"/>
        <end position="304"/>
    </location>
</feature>
<evidence type="ECO:0000256" key="4">
    <source>
        <dbReference type="ARBA" id="ARBA00005178"/>
    </source>
</evidence>
<feature type="domain" description="AdoMet activation" evidence="25">
    <location>
        <begin position="856"/>
        <end position="1148"/>
    </location>
</feature>
<dbReference type="Pfam" id="PF02607">
    <property type="entry name" value="B12-binding_2"/>
    <property type="match status" value="1"/>
</dbReference>
<evidence type="ECO:0000256" key="8">
    <source>
        <dbReference type="ARBA" id="ARBA00022603"/>
    </source>
</evidence>
<comment type="pathway">
    <text evidence="4 21">Amino-acid biosynthesis; L-methionine biosynthesis via de novo pathway; L-methionine from L-homocysteine (MetH route): step 1/1.</text>
</comment>
<evidence type="ECO:0000259" key="25">
    <source>
        <dbReference type="PROSITE" id="PS50974"/>
    </source>
</evidence>
<evidence type="ECO:0000256" key="21">
    <source>
        <dbReference type="PIRNR" id="PIRNR000381"/>
    </source>
</evidence>
<dbReference type="PROSITE" id="PS51332">
    <property type="entry name" value="B12_BINDING"/>
    <property type="match status" value="1"/>
</dbReference>
<evidence type="ECO:0000259" key="27">
    <source>
        <dbReference type="PROSITE" id="PS51337"/>
    </source>
</evidence>
<dbReference type="PROSITE" id="PS51337">
    <property type="entry name" value="B12_BINDING_NTER"/>
    <property type="match status" value="1"/>
</dbReference>
<dbReference type="InterPro" id="IPR004223">
    <property type="entry name" value="VitB12-dep_Met_synth_activ_dom"/>
</dbReference>
<dbReference type="SUPFAM" id="SSF47644">
    <property type="entry name" value="Methionine synthase domain"/>
    <property type="match status" value="1"/>
</dbReference>
<evidence type="ECO:0000256" key="16">
    <source>
        <dbReference type="ARBA" id="ARBA00023167"/>
    </source>
</evidence>
<evidence type="ECO:0000313" key="29">
    <source>
        <dbReference type="Proteomes" id="UP001597079"/>
    </source>
</evidence>
<dbReference type="PANTHER" id="PTHR45833:SF1">
    <property type="entry name" value="METHIONINE SYNTHASE"/>
    <property type="match status" value="1"/>
</dbReference>
<dbReference type="InterPro" id="IPR050554">
    <property type="entry name" value="Met_Synthase/Corrinoid"/>
</dbReference>
<dbReference type="InterPro" id="IPR006158">
    <property type="entry name" value="Cobalamin-bd"/>
</dbReference>
<dbReference type="PROSITE" id="PS50972">
    <property type="entry name" value="PTERIN_BINDING"/>
    <property type="match status" value="1"/>
</dbReference>
<comment type="function">
    <text evidence="18 21">Catalyzes the transfer of a methyl group from methyl-cobalamin to homocysteine, yielding enzyme-bound cob(I)alamin and methionine. Subsequently, remethylates the cofactor using methyltetrahydrofolate.</text>
</comment>
<accession>A0ABW4JEY7</accession>
<evidence type="ECO:0000256" key="11">
    <source>
        <dbReference type="ARBA" id="ARBA00022679"/>
    </source>
</evidence>
<dbReference type="Gene3D" id="3.40.50.280">
    <property type="entry name" value="Cobalamin-binding domain"/>
    <property type="match status" value="1"/>
</dbReference>
<reference evidence="29" key="1">
    <citation type="journal article" date="2019" name="Int. J. Syst. Evol. Microbiol.">
        <title>The Global Catalogue of Microorganisms (GCM) 10K type strain sequencing project: providing services to taxonomists for standard genome sequencing and annotation.</title>
        <authorList>
            <consortium name="The Broad Institute Genomics Platform"/>
            <consortium name="The Broad Institute Genome Sequencing Center for Infectious Disease"/>
            <person name="Wu L."/>
            <person name="Ma J."/>
        </authorList>
    </citation>
    <scope>NUCLEOTIDE SEQUENCE [LARGE SCALE GENOMIC DNA]</scope>
    <source>
        <strain evidence="29">CGMCC 1.12286</strain>
    </source>
</reference>
<evidence type="ECO:0000256" key="3">
    <source>
        <dbReference type="ARBA" id="ARBA00001956"/>
    </source>
</evidence>
<keyword evidence="17 21" id="KW-0170">Cobalt</keyword>
<dbReference type="InterPro" id="IPR003759">
    <property type="entry name" value="Cbl-bd_cap"/>
</dbReference>
<evidence type="ECO:0000259" key="23">
    <source>
        <dbReference type="PROSITE" id="PS50970"/>
    </source>
</evidence>
<dbReference type="NCBIfam" id="TIGR02082">
    <property type="entry name" value="metH"/>
    <property type="match status" value="1"/>
</dbReference>
<name>A0ABW4JEY7_9BACL</name>
<evidence type="ECO:0000256" key="9">
    <source>
        <dbReference type="ARBA" id="ARBA00022605"/>
    </source>
</evidence>
<keyword evidence="13 21" id="KW-0479">Metal-binding</keyword>
<dbReference type="Pfam" id="PF02574">
    <property type="entry name" value="S-methyl_trans"/>
    <property type="match status" value="1"/>
</dbReference>
<organism evidence="28 29">
    <name type="scientific">Alicyclobacillus fodiniaquatilis</name>
    <dbReference type="NCBI Taxonomy" id="1661150"/>
    <lineage>
        <taxon>Bacteria</taxon>
        <taxon>Bacillati</taxon>
        <taxon>Bacillota</taxon>
        <taxon>Bacilli</taxon>
        <taxon>Bacillales</taxon>
        <taxon>Alicyclobacillaceae</taxon>
        <taxon>Alicyclobacillus</taxon>
    </lineage>
</organism>
<dbReference type="InterPro" id="IPR011822">
    <property type="entry name" value="MetH"/>
</dbReference>
<evidence type="ECO:0000256" key="18">
    <source>
        <dbReference type="ARBA" id="ARBA00025552"/>
    </source>
</evidence>
<evidence type="ECO:0000256" key="13">
    <source>
        <dbReference type="ARBA" id="ARBA00022723"/>
    </source>
</evidence>
<dbReference type="SUPFAM" id="SSF51717">
    <property type="entry name" value="Dihydropteroate synthetase-like"/>
    <property type="match status" value="1"/>
</dbReference>
<dbReference type="InterPro" id="IPR003726">
    <property type="entry name" value="HCY_dom"/>
</dbReference>
<dbReference type="EC" id="2.1.1.13" evidence="6 20"/>
<comment type="catalytic activity">
    <reaction evidence="1 21">
        <text>(6S)-5-methyl-5,6,7,8-tetrahydrofolate + L-homocysteine = (6S)-5,6,7,8-tetrahydrofolate + L-methionine</text>
        <dbReference type="Rhea" id="RHEA:11172"/>
        <dbReference type="ChEBI" id="CHEBI:18608"/>
        <dbReference type="ChEBI" id="CHEBI:57453"/>
        <dbReference type="ChEBI" id="CHEBI:57844"/>
        <dbReference type="ChEBI" id="CHEBI:58199"/>
        <dbReference type="EC" id="2.1.1.13"/>
    </reaction>
</comment>
<comment type="domain">
    <text evidence="21">Modular enzyme with four functionally distinct domains. The isolated Hcy-binding domain catalyzes methyl transfer from free methylcobalamin to homocysteine. The Hcy-binding domain in association with the pterin-binding domain catalyzes the methylation of cob(I)alamin by methyltetrahydrofolate and the methylation of homocysteine. The B12-binding domain binds the cofactor. The AdoMet activation domain binds S-adenosyl-L-methionine. Under aerobic conditions cob(I)alamin can be converted to inactive cob(II)alamin. Reductive methylation by S-adenosyl-L-methionine and flavodoxin regenerates methylcobalamin.</text>
</comment>
<dbReference type="PROSITE" id="PS50970">
    <property type="entry name" value="HCY"/>
    <property type="match status" value="1"/>
</dbReference>
<dbReference type="Proteomes" id="UP001597079">
    <property type="component" value="Unassembled WGS sequence"/>
</dbReference>
<dbReference type="Gene3D" id="3.10.196.10">
    <property type="entry name" value="Vitamin B12-dependent methionine synthase, activation domain"/>
    <property type="match status" value="1"/>
</dbReference>
<evidence type="ECO:0000256" key="7">
    <source>
        <dbReference type="ARBA" id="ARBA00013998"/>
    </source>
</evidence>
<sequence>MIEQIISLLKERILILDGAMGTMIQQRELTADDFGGAALEGCNEYLNVTRPDVIRDIHAGYLAAGADIVETNSFGSTPLVLAEYDLADQAFEISRLAAQLAREAADAYSTREKPRFVAGSMGPTTKSLSVTGGATFDELVESYAVQAEGLMVGGADFLMVETSQDMLNVKAAGRAIQQVEEKLGRKVPIMVSGTIEAMGTTLAGQTIEAFYLSIEHLKPFAVGMNCATGPELMRDHMRALSELAQCSVSCHPNAGLPDEEGRYLETPYAFAKKMSDFAREGWINIAGGCCGTTPDHIRALAEQVQGLAPRQLATPHEHAVAGMDAFILSDDQRPVFVGERTNVLGSRKFRRLIASGDFDAASEIARAQVRAGAQVIDLNLQDPDRDELADVDQLLSLVVRKVKVPLMIDSTDAVVVEAALKKIQGKSIINSTNLEDGEPRLATYANLARRYGAALVVGTIDEQGMAVTRERKVEIALRIVGLLEEKYGLSRADIIIDPLTFPVGTGDENYIGSALETVEAIRILKERLPECPTLLGVSNVSFGLPPAGREVLNAAFLYHCTKAGLSYAIVNSERLERYASIAEEDRVLADKLLFETTDAVVAEFTERFRERRVTSNIVREDLSLDERLARYVVEGTKDGLLPDLDLALQDMPPLDIINGPLMDGMSEVGRLFNNNELIVAEVLQSAEVMKAAVAYLEPHMEKTESHTKGRLLLATVKGDVHDIGKNLVEIILANNGYEVVNLGIKVPSDQLIQAVREHKPDMVGLSGLLVKSAQQMVITADDFTHAGIDLPLLVGGAALTKKFTLTKIADKYQGPVIYAKDAMEGLDFANRLMDVSQKSELLAKNAADRQTFVAQMEKQTVTTVATVKRASDLRRDAPVFTPPDLERHILRDYPVKMIRPYLNLQMLLGKHLGLSGNVEKRIADRDTQALSLLEMVDELIHEASAKEWVKANAVYQFFPVVADGDDLVIYAPDQKEIRARIPFPRQAKAPFLSVADFVRPIEQGTMDYMAMFALTTGSQIRNEAERLKTAGEYLRAHALQSIALELAEAFAERVHQMLRDMWGFPDPLGLSMRERFIARYQGIRVSFGYPACPDLEQQATLFDLLQPSDIGLHLTDGFMMDPEASVSALAFSHPEAKYFNVELREEMA</sequence>
<dbReference type="InterPro" id="IPR011005">
    <property type="entry name" value="Dihydropteroate_synth-like_sf"/>
</dbReference>
<keyword evidence="11 21" id="KW-0808">Transferase</keyword>
<evidence type="ECO:0000313" key="28">
    <source>
        <dbReference type="EMBL" id="MFD1674563.1"/>
    </source>
</evidence>
<dbReference type="GO" id="GO:0032259">
    <property type="term" value="P:methylation"/>
    <property type="evidence" value="ECO:0007669"/>
    <property type="project" value="UniProtKB-KW"/>
</dbReference>
<dbReference type="PANTHER" id="PTHR45833">
    <property type="entry name" value="METHIONINE SYNTHASE"/>
    <property type="match status" value="1"/>
</dbReference>
<evidence type="ECO:0000256" key="12">
    <source>
        <dbReference type="ARBA" id="ARBA00022691"/>
    </source>
</evidence>
<dbReference type="SUPFAM" id="SSF82282">
    <property type="entry name" value="Homocysteine S-methyltransferase"/>
    <property type="match status" value="1"/>
</dbReference>
<keyword evidence="29" id="KW-1185">Reference proteome</keyword>
<comment type="caution">
    <text evidence="28">The sequence shown here is derived from an EMBL/GenBank/DDBJ whole genome shotgun (WGS) entry which is preliminary data.</text>
</comment>
<dbReference type="Pfam" id="PF02965">
    <property type="entry name" value="Met_synt_B12"/>
    <property type="match status" value="1"/>
</dbReference>
<keyword evidence="15 21" id="KW-0862">Zinc</keyword>
<protein>
    <recommendedName>
        <fullName evidence="7 20">Methionine synthase</fullName>
        <ecNumber evidence="6 20">2.1.1.13</ecNumber>
    </recommendedName>
    <alternativeName>
        <fullName evidence="19 21">5-methyltetrahydrofolate--homocysteine methyltransferase</fullName>
    </alternativeName>
</protein>
<keyword evidence="9 21" id="KW-0028">Amino-acid biosynthesis</keyword>
<dbReference type="Gene3D" id="1.10.1240.10">
    <property type="entry name" value="Methionine synthase domain"/>
    <property type="match status" value="1"/>
</dbReference>
<evidence type="ECO:0000259" key="26">
    <source>
        <dbReference type="PROSITE" id="PS51332"/>
    </source>
</evidence>